<dbReference type="FunFam" id="2.60.40.3120:FF:000001">
    <property type="entry name" value="cytosolic carboxypeptidase 1 isoform X1"/>
    <property type="match status" value="1"/>
</dbReference>
<evidence type="ECO:0000256" key="6">
    <source>
        <dbReference type="ARBA" id="ARBA00022670"/>
    </source>
</evidence>
<keyword evidence="10" id="KW-0482">Metalloprotease</keyword>
<evidence type="ECO:0000256" key="7">
    <source>
        <dbReference type="ARBA" id="ARBA00022723"/>
    </source>
</evidence>
<gene>
    <name evidence="16" type="primary">agtpbp1</name>
    <name evidence="16" type="ORF">AWC38_SpisGene11992</name>
</gene>
<dbReference type="GO" id="GO:0005737">
    <property type="term" value="C:cytoplasm"/>
    <property type="evidence" value="ECO:0007669"/>
    <property type="project" value="UniProtKB-SubCell"/>
</dbReference>
<keyword evidence="4" id="KW-0963">Cytoplasm</keyword>
<comment type="similarity">
    <text evidence="3 13">Belongs to the peptidase M14 family.</text>
</comment>
<proteinExistence type="inferred from homology"/>
<evidence type="ECO:0000256" key="11">
    <source>
        <dbReference type="ARBA" id="ARBA00024524"/>
    </source>
</evidence>
<organism evidence="16 17">
    <name type="scientific">Stylophora pistillata</name>
    <name type="common">Smooth cauliflower coral</name>
    <dbReference type="NCBI Taxonomy" id="50429"/>
    <lineage>
        <taxon>Eukaryota</taxon>
        <taxon>Metazoa</taxon>
        <taxon>Cnidaria</taxon>
        <taxon>Anthozoa</taxon>
        <taxon>Hexacorallia</taxon>
        <taxon>Scleractinia</taxon>
        <taxon>Astrocoeniina</taxon>
        <taxon>Pocilloporidae</taxon>
        <taxon>Stylophora</taxon>
    </lineage>
</organism>
<feature type="region of interest" description="Disordered" evidence="14">
    <location>
        <begin position="637"/>
        <end position="664"/>
    </location>
</feature>
<dbReference type="Proteomes" id="UP000225706">
    <property type="component" value="Unassembled WGS sequence"/>
</dbReference>
<evidence type="ECO:0000256" key="2">
    <source>
        <dbReference type="ARBA" id="ARBA00004496"/>
    </source>
</evidence>
<evidence type="ECO:0000313" key="16">
    <source>
        <dbReference type="EMBL" id="PFX23435.1"/>
    </source>
</evidence>
<feature type="region of interest" description="Disordered" evidence="14">
    <location>
        <begin position="387"/>
        <end position="443"/>
    </location>
</feature>
<dbReference type="Pfam" id="PF25571">
    <property type="entry name" value="TPR_CCP1_N"/>
    <property type="match status" value="1"/>
</dbReference>
<keyword evidence="5 16" id="KW-0121">Carboxypeptidase</keyword>
<dbReference type="GO" id="GO:0004181">
    <property type="term" value="F:metallocarboxypeptidase activity"/>
    <property type="evidence" value="ECO:0007669"/>
    <property type="project" value="InterPro"/>
</dbReference>
<name>A0A2B4S4P4_STYPI</name>
<feature type="active site" description="Proton donor/acceptor" evidence="13">
    <location>
        <position position="1084"/>
    </location>
</feature>
<dbReference type="SUPFAM" id="SSF53187">
    <property type="entry name" value="Zn-dependent exopeptidases"/>
    <property type="match status" value="1"/>
</dbReference>
<dbReference type="Gene3D" id="2.60.40.3120">
    <property type="match status" value="1"/>
</dbReference>
<keyword evidence="8" id="KW-0378">Hydrolase</keyword>
<evidence type="ECO:0000256" key="10">
    <source>
        <dbReference type="ARBA" id="ARBA00023049"/>
    </source>
</evidence>
<dbReference type="PROSITE" id="PS52035">
    <property type="entry name" value="PEPTIDASE_M14"/>
    <property type="match status" value="1"/>
</dbReference>
<evidence type="ECO:0000256" key="1">
    <source>
        <dbReference type="ARBA" id="ARBA00001947"/>
    </source>
</evidence>
<dbReference type="PANTHER" id="PTHR12756">
    <property type="entry name" value="CYTOSOLIC CARBOXYPEPTIDASE"/>
    <property type="match status" value="1"/>
</dbReference>
<comment type="caution">
    <text evidence="16">The sequence shown here is derived from an EMBL/GenBank/DDBJ whole genome shotgun (WGS) entry which is preliminary data.</text>
</comment>
<evidence type="ECO:0000256" key="4">
    <source>
        <dbReference type="ARBA" id="ARBA00022490"/>
    </source>
</evidence>
<dbReference type="OrthoDB" id="10253041at2759"/>
<dbReference type="InterPro" id="IPR033852">
    <property type="entry name" value="CBPC1/4"/>
</dbReference>
<dbReference type="Gene3D" id="1.25.10.10">
    <property type="entry name" value="Leucine-rich Repeat Variant"/>
    <property type="match status" value="1"/>
</dbReference>
<evidence type="ECO:0000256" key="13">
    <source>
        <dbReference type="PROSITE-ProRule" id="PRU01379"/>
    </source>
</evidence>
<evidence type="ECO:0000256" key="5">
    <source>
        <dbReference type="ARBA" id="ARBA00022645"/>
    </source>
</evidence>
<dbReference type="AlphaFoldDB" id="A0A2B4S4P4"/>
<evidence type="ECO:0000313" key="17">
    <source>
        <dbReference type="Proteomes" id="UP000225706"/>
    </source>
</evidence>
<keyword evidence="7" id="KW-0479">Metal-binding</keyword>
<evidence type="ECO:0000256" key="3">
    <source>
        <dbReference type="ARBA" id="ARBA00005988"/>
    </source>
</evidence>
<evidence type="ECO:0000256" key="8">
    <source>
        <dbReference type="ARBA" id="ARBA00022801"/>
    </source>
</evidence>
<accession>A0A2B4S4P4</accession>
<evidence type="ECO:0000256" key="9">
    <source>
        <dbReference type="ARBA" id="ARBA00022833"/>
    </source>
</evidence>
<dbReference type="STRING" id="50429.A0A2B4S4P4"/>
<reference evidence="17" key="1">
    <citation type="journal article" date="2017" name="bioRxiv">
        <title>Comparative analysis of the genomes of Stylophora pistillata and Acropora digitifera provides evidence for extensive differences between species of corals.</title>
        <authorList>
            <person name="Voolstra C.R."/>
            <person name="Li Y."/>
            <person name="Liew Y.J."/>
            <person name="Baumgarten S."/>
            <person name="Zoccola D."/>
            <person name="Flot J.-F."/>
            <person name="Tambutte S."/>
            <person name="Allemand D."/>
            <person name="Aranda M."/>
        </authorList>
    </citation>
    <scope>NUCLEOTIDE SEQUENCE [LARGE SCALE GENOMIC DNA]</scope>
</reference>
<evidence type="ECO:0000259" key="15">
    <source>
        <dbReference type="PROSITE" id="PS52035"/>
    </source>
</evidence>
<comment type="catalytic activity">
    <reaction evidence="11">
        <text>C-terminal L-alpha-aminoacyl-L-glutamyl-L-glutamyl-[tubulin] + H2O = C-terminal L-alpha-aminoacyl-L-glutamyl-[tubulin] + L-glutamate</text>
        <dbReference type="Rhea" id="RHEA:63792"/>
        <dbReference type="Rhea" id="RHEA-COMP:16435"/>
        <dbReference type="Rhea" id="RHEA-COMP:16436"/>
        <dbReference type="ChEBI" id="CHEBI:15377"/>
        <dbReference type="ChEBI" id="CHEBI:29985"/>
        <dbReference type="ChEBI" id="CHEBI:149555"/>
        <dbReference type="ChEBI" id="CHEBI:149556"/>
        <dbReference type="EC" id="3.4.17.24"/>
    </reaction>
    <physiologicalReaction direction="left-to-right" evidence="11">
        <dbReference type="Rhea" id="RHEA:63793"/>
    </physiologicalReaction>
</comment>
<dbReference type="Pfam" id="PF00246">
    <property type="entry name" value="Peptidase_M14"/>
    <property type="match status" value="1"/>
</dbReference>
<dbReference type="GO" id="GO:0006508">
    <property type="term" value="P:proteolysis"/>
    <property type="evidence" value="ECO:0007669"/>
    <property type="project" value="UniProtKB-KW"/>
</dbReference>
<comment type="subcellular location">
    <subcellularLocation>
        <location evidence="2">Cytoplasm</location>
    </subcellularLocation>
</comment>
<dbReference type="Pfam" id="PF18027">
    <property type="entry name" value="Pepdidase_M14_N"/>
    <property type="match status" value="1"/>
</dbReference>
<dbReference type="GO" id="GO:0008270">
    <property type="term" value="F:zinc ion binding"/>
    <property type="evidence" value="ECO:0007669"/>
    <property type="project" value="InterPro"/>
</dbReference>
<feature type="domain" description="Peptidase M14" evidence="15">
    <location>
        <begin position="802"/>
        <end position="1120"/>
    </location>
</feature>
<keyword evidence="6" id="KW-0645">Protease</keyword>
<keyword evidence="17" id="KW-1185">Reference proteome</keyword>
<feature type="compositionally biased region" description="Polar residues" evidence="14">
    <location>
        <begin position="516"/>
        <end position="528"/>
    </location>
</feature>
<protein>
    <recommendedName>
        <fullName evidence="12">tubulin-glutamate carboxypeptidase</fullName>
        <ecNumber evidence="12">3.4.17.24</ecNumber>
    </recommendedName>
</protein>
<sequence length="1167" mass="130564">MNALSPQYSLYLTKSDENYTKAQVEKTMSKTSSKGSSARIGTLLEQLQKLCLAGSEAKCDQEKLDVEQLRYVTNKIQQLLSSQEKCRKDLTTKFRDGLSTLLLVLEMSADTQLMLNILGCLCELLTTGKRTSVLAAKGTVDIILRVTVSASKDASLCEEVLLLCHVILTKVGPKDRKLCVKARLTGALQVTMNMVKNNTTFFKVLQPALQVLKLYSANSVNCNALAKAGAVSVLFRVVTSCGHKRVICLKLVLEIIATLVKSKSCASKAVSHGVVPLLLQMFCDWQRTDHHHRQANIRKAILNVIKNITMSRSGKKAFIQADGIKTLYTSSLETLDCRELEGVNNLSSQILRRCFPTNKLPLSTLSSPLTFALLDLDSAGHSAVEDLLDDSGEGESTDVESEEEEDESSSSASQDDKEGLESGNKGKKPEVNSSNQTKQVKTRDDLAMYEKFFPEQFEFQVDVSEPMEDDTFTSYPIVIPTGSEEPLSCSPAGPSHLSNQLDSMNFESPPAHSEENQPVTQVTATQEELTQEERSYSSANFTAEVGSSETFESVLPIVKTPSPDVYGHYPPSEPEPLGQKKTGLQRTMIFRDIARQIHPQRVINKVVFDLDQLLRQPGDPGGAPDNRLLAVAKEQLKSGHARKHSNSSIPEGGRSSPEETARPLKFESRFESGNLRKAIQVRDYEYDLVLNPDINCKHHHQWFYFEVSNMDADTPYKFNIVNCEKINSQFNFGMQPVMYSTIEAQEDRAGWVRVGTNVCYYRNYFTRSREVTGGPTGKTYYTSTFTVTFPHTNDTCYFAYHYPYTFTMLQSHLSRLESGFRTNDIFYRRMTLCDTLAGNHCDVITITAQPRQRDAKSIELFSNRPYIFLTSRVHPGESNSSWVMKGVLDFLISNFYTARHLRETFIFKVVPMLNIDGVINGCHRCSLSGDDLNRRWINPSMLLHPTIYHVKGLLLYLQSIEKTPLVYCDFHGHSRKKNVFMYGCSTVATLAASSSSSGEVDSGDLVDSVRERVAELSGSESTSSMDPSDIEEDPGYRTLPRVLHNIAPAFSLGSCSFIVEPSKESTARVVVWREIGVLRSYTMESTYSGCDQGPYKGYHVGTRELEEMGRFFCAGLLRVGRSYLYRNSHQQLPSSHNTDQMHNADSLWIRTSELFVPCELVRSGVVI</sequence>
<dbReference type="InterPro" id="IPR011989">
    <property type="entry name" value="ARM-like"/>
</dbReference>
<dbReference type="Gene3D" id="3.40.630.10">
    <property type="entry name" value="Zn peptidases"/>
    <property type="match status" value="1"/>
</dbReference>
<keyword evidence="9" id="KW-0862">Zinc</keyword>
<dbReference type="CDD" id="cd06906">
    <property type="entry name" value="M14_Nna1"/>
    <property type="match status" value="1"/>
</dbReference>
<dbReference type="EMBL" id="LSMT01000207">
    <property type="protein sequence ID" value="PFX23435.1"/>
    <property type="molecule type" value="Genomic_DNA"/>
</dbReference>
<comment type="cofactor">
    <cofactor evidence="1">
        <name>Zn(2+)</name>
        <dbReference type="ChEBI" id="CHEBI:29105"/>
    </cofactor>
</comment>
<dbReference type="InterPro" id="IPR050821">
    <property type="entry name" value="Cytosolic_carboxypeptidase"/>
</dbReference>
<dbReference type="InterPro" id="IPR040626">
    <property type="entry name" value="Pepdidase_M14_N"/>
</dbReference>
<dbReference type="EC" id="3.4.17.24" evidence="12"/>
<feature type="compositionally biased region" description="Polar residues" evidence="14">
    <location>
        <begin position="496"/>
        <end position="506"/>
    </location>
</feature>
<feature type="region of interest" description="Disordered" evidence="14">
    <location>
        <begin position="484"/>
        <end position="538"/>
    </location>
</feature>
<dbReference type="SUPFAM" id="SSF48371">
    <property type="entry name" value="ARM repeat"/>
    <property type="match status" value="1"/>
</dbReference>
<dbReference type="InterPro" id="IPR000834">
    <property type="entry name" value="Peptidase_M14"/>
</dbReference>
<evidence type="ECO:0000256" key="14">
    <source>
        <dbReference type="SAM" id="MobiDB-lite"/>
    </source>
</evidence>
<feature type="compositionally biased region" description="Acidic residues" evidence="14">
    <location>
        <begin position="387"/>
        <end position="408"/>
    </location>
</feature>
<dbReference type="InterPro" id="IPR016024">
    <property type="entry name" value="ARM-type_fold"/>
</dbReference>
<dbReference type="PANTHER" id="PTHR12756:SF11">
    <property type="entry name" value="CYTOSOLIC CARBOXYPEPTIDASE 1"/>
    <property type="match status" value="1"/>
</dbReference>
<evidence type="ECO:0000256" key="12">
    <source>
        <dbReference type="ARBA" id="ARBA00026108"/>
    </source>
</evidence>